<dbReference type="InterPro" id="IPR026057">
    <property type="entry name" value="TBL_C"/>
</dbReference>
<evidence type="ECO:0000259" key="9">
    <source>
        <dbReference type="Pfam" id="PF14416"/>
    </source>
</evidence>
<evidence type="ECO:0000313" key="10">
    <source>
        <dbReference type="EMBL" id="KAK6913884.1"/>
    </source>
</evidence>
<reference evidence="10 11" key="1">
    <citation type="submission" date="2023-12" db="EMBL/GenBank/DDBJ databases">
        <title>A high-quality genome assembly for Dillenia turbinata (Dilleniales).</title>
        <authorList>
            <person name="Chanderbali A."/>
        </authorList>
    </citation>
    <scope>NUCLEOTIDE SEQUENCE [LARGE SCALE GENOMIC DNA]</scope>
    <source>
        <strain evidence="10">LSX21</strain>
        <tissue evidence="10">Leaf</tissue>
    </source>
</reference>
<dbReference type="Proteomes" id="UP001370490">
    <property type="component" value="Unassembled WGS sequence"/>
</dbReference>
<feature type="transmembrane region" description="Helical" evidence="7">
    <location>
        <begin position="24"/>
        <end position="48"/>
    </location>
</feature>
<protein>
    <submittedName>
        <fullName evidence="10">PC-Esterase</fullName>
    </submittedName>
</protein>
<name>A0AAN8UH20_9MAGN</name>
<feature type="domain" description="Trichome birefringence-like N-terminal" evidence="9">
    <location>
        <begin position="83"/>
        <end position="136"/>
    </location>
</feature>
<dbReference type="GO" id="GO:0005794">
    <property type="term" value="C:Golgi apparatus"/>
    <property type="evidence" value="ECO:0007669"/>
    <property type="project" value="TreeGrafter"/>
</dbReference>
<evidence type="ECO:0000256" key="5">
    <source>
        <dbReference type="ARBA" id="ARBA00022989"/>
    </source>
</evidence>
<dbReference type="InterPro" id="IPR029962">
    <property type="entry name" value="TBL"/>
</dbReference>
<organism evidence="10 11">
    <name type="scientific">Dillenia turbinata</name>
    <dbReference type="NCBI Taxonomy" id="194707"/>
    <lineage>
        <taxon>Eukaryota</taxon>
        <taxon>Viridiplantae</taxon>
        <taxon>Streptophyta</taxon>
        <taxon>Embryophyta</taxon>
        <taxon>Tracheophyta</taxon>
        <taxon>Spermatophyta</taxon>
        <taxon>Magnoliopsida</taxon>
        <taxon>eudicotyledons</taxon>
        <taxon>Gunneridae</taxon>
        <taxon>Pentapetalae</taxon>
        <taxon>Dilleniales</taxon>
        <taxon>Dilleniaceae</taxon>
        <taxon>Dillenia</taxon>
    </lineage>
</organism>
<dbReference type="GO" id="GO:0016413">
    <property type="term" value="F:O-acetyltransferase activity"/>
    <property type="evidence" value="ECO:0007669"/>
    <property type="project" value="InterPro"/>
</dbReference>
<comment type="similarity">
    <text evidence="2">Belongs to the PC-esterase family. TBL subfamily.</text>
</comment>
<dbReference type="PANTHER" id="PTHR32285">
    <property type="entry name" value="PROTEIN TRICHOME BIREFRINGENCE-LIKE 9-RELATED"/>
    <property type="match status" value="1"/>
</dbReference>
<keyword evidence="11" id="KW-1185">Reference proteome</keyword>
<keyword evidence="4" id="KW-0735">Signal-anchor</keyword>
<evidence type="ECO:0000256" key="3">
    <source>
        <dbReference type="ARBA" id="ARBA00022692"/>
    </source>
</evidence>
<dbReference type="EMBL" id="JBAMMX010000026">
    <property type="protein sequence ID" value="KAK6913884.1"/>
    <property type="molecule type" value="Genomic_DNA"/>
</dbReference>
<proteinExistence type="inferred from homology"/>
<evidence type="ECO:0000256" key="4">
    <source>
        <dbReference type="ARBA" id="ARBA00022968"/>
    </source>
</evidence>
<evidence type="ECO:0000256" key="6">
    <source>
        <dbReference type="ARBA" id="ARBA00023136"/>
    </source>
</evidence>
<feature type="domain" description="Trichome birefringence-like C-terminal" evidence="8">
    <location>
        <begin position="137"/>
        <end position="427"/>
    </location>
</feature>
<keyword evidence="6 7" id="KW-0472">Membrane</keyword>
<comment type="caution">
    <text evidence="10">The sequence shown here is derived from an EMBL/GenBank/DDBJ whole genome shotgun (WGS) entry which is preliminary data.</text>
</comment>
<dbReference type="InterPro" id="IPR025846">
    <property type="entry name" value="TBL_N"/>
</dbReference>
<dbReference type="Pfam" id="PF13839">
    <property type="entry name" value="PC-Esterase"/>
    <property type="match status" value="1"/>
</dbReference>
<dbReference type="PANTHER" id="PTHR32285:SF213">
    <property type="entry name" value="PROTEIN TRICHOME BIREFRINGENCE-LIKE 11"/>
    <property type="match status" value="1"/>
</dbReference>
<dbReference type="GO" id="GO:0016020">
    <property type="term" value="C:membrane"/>
    <property type="evidence" value="ECO:0007669"/>
    <property type="project" value="UniProtKB-SubCell"/>
</dbReference>
<gene>
    <name evidence="10" type="ORF">RJ641_021205</name>
</gene>
<comment type="subcellular location">
    <subcellularLocation>
        <location evidence="1">Membrane</location>
        <topology evidence="1">Single-pass membrane protein</topology>
    </subcellularLocation>
</comment>
<evidence type="ECO:0000256" key="7">
    <source>
        <dbReference type="SAM" id="Phobius"/>
    </source>
</evidence>
<keyword evidence="3 7" id="KW-0812">Transmembrane</keyword>
<dbReference type="Pfam" id="PF14416">
    <property type="entry name" value="PMR5N"/>
    <property type="match status" value="1"/>
</dbReference>
<sequence>MSKTSLPQNLFALPEIEFFKKLKLLTLIEGVVGFFFVTFITLICFFYLDYDNGVRSFSKTDRFSWLLFGGSVSDHQRRDFLEQECDVFDGQWLWDETYPLYKSRDCSFLDEGFRCNENGRPDYFYTKWRWQPKHCNLPRFDAKTMLKKLQNRRVVFVGDSMGRNQWESLLCLLSSVIPNKESIYEVNGSPITKHKGFLVFKFADYNCTVEYYKSSFLVLQTRPPPGTPQKILTTLQLDQMDWTAMKWKDADVLVFNTGHWWNYEKTIREGIYFQEGSEVRMDMSVEKAYQRAIETMVNWIKHDVNASKTQVFFRTYSPIHFSGGSWNSGGTCHLETLPELGSLSVLAENLGPYNLVNNVLSSLSNRSPKELKLNLLDITYMSSPRKDGHASLYYLGPDVGPAHLDRQDCSHWCLPGVPDAWNELLYALFLKHEDRHTTDPLNMKTTIKNAAR</sequence>
<evidence type="ECO:0000259" key="8">
    <source>
        <dbReference type="Pfam" id="PF13839"/>
    </source>
</evidence>
<accession>A0AAN8UH20</accession>
<evidence type="ECO:0000256" key="2">
    <source>
        <dbReference type="ARBA" id="ARBA00007727"/>
    </source>
</evidence>
<evidence type="ECO:0000313" key="11">
    <source>
        <dbReference type="Proteomes" id="UP001370490"/>
    </source>
</evidence>
<evidence type="ECO:0000256" key="1">
    <source>
        <dbReference type="ARBA" id="ARBA00004167"/>
    </source>
</evidence>
<dbReference type="AlphaFoldDB" id="A0AAN8UH20"/>
<keyword evidence="5 7" id="KW-1133">Transmembrane helix</keyword>